<gene>
    <name evidence="7" type="ORF">IU449_27705</name>
</gene>
<dbReference type="PANTHER" id="PTHR43304">
    <property type="entry name" value="PHYTOCHROME-LIKE PROTEIN CPH1"/>
    <property type="match status" value="1"/>
</dbReference>
<keyword evidence="3" id="KW-0597">Phosphoprotein</keyword>
<keyword evidence="8" id="KW-1185">Reference proteome</keyword>
<organism evidence="7 8">
    <name type="scientific">Nocardia higoensis</name>
    <dbReference type="NCBI Taxonomy" id="228599"/>
    <lineage>
        <taxon>Bacteria</taxon>
        <taxon>Bacillati</taxon>
        <taxon>Actinomycetota</taxon>
        <taxon>Actinomycetes</taxon>
        <taxon>Mycobacteriales</taxon>
        <taxon>Nocardiaceae</taxon>
        <taxon>Nocardia</taxon>
    </lineage>
</organism>
<reference evidence="7 8" key="1">
    <citation type="submission" date="2020-10" db="EMBL/GenBank/DDBJ databases">
        <title>Identification of Nocardia species via Next-generation sequencing and recognition of intraspecies genetic diversity.</title>
        <authorList>
            <person name="Li P."/>
            <person name="Li P."/>
            <person name="Lu B."/>
        </authorList>
    </citation>
    <scope>NUCLEOTIDE SEQUENCE [LARGE SCALE GENOMIC DNA]</scope>
    <source>
        <strain evidence="7 8">BJ06-0143</strain>
    </source>
</reference>
<dbReference type="InterPro" id="IPR005561">
    <property type="entry name" value="ANTAR"/>
</dbReference>
<comment type="caution">
    <text evidence="7">The sequence shown here is derived from an EMBL/GenBank/DDBJ whole genome shotgun (WGS) entry which is preliminary data.</text>
</comment>
<evidence type="ECO:0000259" key="6">
    <source>
        <dbReference type="PROSITE" id="PS50921"/>
    </source>
</evidence>
<dbReference type="SMART" id="SM01012">
    <property type="entry name" value="ANTAR"/>
    <property type="match status" value="1"/>
</dbReference>
<dbReference type="InterPro" id="IPR035965">
    <property type="entry name" value="PAS-like_dom_sf"/>
</dbReference>
<evidence type="ECO:0000256" key="5">
    <source>
        <dbReference type="ARBA" id="ARBA00022777"/>
    </source>
</evidence>
<evidence type="ECO:0000256" key="3">
    <source>
        <dbReference type="ARBA" id="ARBA00022553"/>
    </source>
</evidence>
<protein>
    <recommendedName>
        <fullName evidence="2">histidine kinase</fullName>
        <ecNumber evidence="2">2.7.13.3</ecNumber>
    </recommendedName>
</protein>
<evidence type="ECO:0000313" key="7">
    <source>
        <dbReference type="EMBL" id="MBF6358288.1"/>
    </source>
</evidence>
<evidence type="ECO:0000256" key="2">
    <source>
        <dbReference type="ARBA" id="ARBA00012438"/>
    </source>
</evidence>
<dbReference type="EMBL" id="JADLQN010000012">
    <property type="protein sequence ID" value="MBF6358288.1"/>
    <property type="molecule type" value="Genomic_DNA"/>
</dbReference>
<dbReference type="RefSeq" id="WP_195005128.1">
    <property type="nucleotide sequence ID" value="NZ_JADLQN010000012.1"/>
</dbReference>
<accession>A0ABS0DNL8</accession>
<dbReference type="Gene3D" id="3.30.450.20">
    <property type="entry name" value="PAS domain"/>
    <property type="match status" value="1"/>
</dbReference>
<keyword evidence="4" id="KW-0808">Transferase</keyword>
<dbReference type="Pfam" id="PF03861">
    <property type="entry name" value="ANTAR"/>
    <property type="match status" value="1"/>
</dbReference>
<feature type="domain" description="ANTAR" evidence="6">
    <location>
        <begin position="129"/>
        <end position="191"/>
    </location>
</feature>
<dbReference type="PROSITE" id="PS50921">
    <property type="entry name" value="ANTAR"/>
    <property type="match status" value="1"/>
</dbReference>
<dbReference type="PANTHER" id="PTHR43304:SF1">
    <property type="entry name" value="PAC DOMAIN-CONTAINING PROTEIN"/>
    <property type="match status" value="1"/>
</dbReference>
<dbReference type="SUPFAM" id="SSF55785">
    <property type="entry name" value="PYP-like sensor domain (PAS domain)"/>
    <property type="match status" value="1"/>
</dbReference>
<evidence type="ECO:0000256" key="4">
    <source>
        <dbReference type="ARBA" id="ARBA00022679"/>
    </source>
</evidence>
<dbReference type="Pfam" id="PF08447">
    <property type="entry name" value="PAS_3"/>
    <property type="match status" value="1"/>
</dbReference>
<sequence length="226" mass="24607">MSNDVAAVDAVAGVSFTAGRFWFWFAGQRWEWSAEAAALHGYPARLMMPTMDQVLGHKHPDDRAAVAEVLDAMVRTGQAFCSRHRIIDTAGTERQVLVVGEQMRDETGVLVGSTGYYVDLTATAARDRAEAIDEAIDEVLPEVLVARAVIEQAKGAVMAMYGVSAEQAFNVLSWRSQETNTKLRVLAGKLVAGLREFAGGSTQTRTRFDHLLLTAHEQPDLPASTT</sequence>
<proteinExistence type="predicted"/>
<evidence type="ECO:0000256" key="1">
    <source>
        <dbReference type="ARBA" id="ARBA00000085"/>
    </source>
</evidence>
<evidence type="ECO:0000313" key="8">
    <source>
        <dbReference type="Proteomes" id="UP000707731"/>
    </source>
</evidence>
<comment type="catalytic activity">
    <reaction evidence="1">
        <text>ATP + protein L-histidine = ADP + protein N-phospho-L-histidine.</text>
        <dbReference type="EC" id="2.7.13.3"/>
    </reaction>
</comment>
<keyword evidence="5" id="KW-0418">Kinase</keyword>
<dbReference type="InterPro" id="IPR052162">
    <property type="entry name" value="Sensor_kinase/Photoreceptor"/>
</dbReference>
<dbReference type="InterPro" id="IPR036388">
    <property type="entry name" value="WH-like_DNA-bd_sf"/>
</dbReference>
<name>A0ABS0DNL8_9NOCA</name>
<dbReference type="Gene3D" id="1.10.10.10">
    <property type="entry name" value="Winged helix-like DNA-binding domain superfamily/Winged helix DNA-binding domain"/>
    <property type="match status" value="1"/>
</dbReference>
<dbReference type="InterPro" id="IPR013655">
    <property type="entry name" value="PAS_fold_3"/>
</dbReference>
<dbReference type="Proteomes" id="UP000707731">
    <property type="component" value="Unassembled WGS sequence"/>
</dbReference>
<dbReference type="EC" id="2.7.13.3" evidence="2"/>